<organism evidence="1 2">
    <name type="scientific">Pseudomonas savastanoi</name>
    <name type="common">Pseudomonas syringae pv. savastanoi</name>
    <dbReference type="NCBI Taxonomy" id="29438"/>
    <lineage>
        <taxon>Bacteria</taxon>
        <taxon>Pseudomonadati</taxon>
        <taxon>Pseudomonadota</taxon>
        <taxon>Gammaproteobacteria</taxon>
        <taxon>Pseudomonadales</taxon>
        <taxon>Pseudomonadaceae</taxon>
        <taxon>Pseudomonas</taxon>
    </lineage>
</organism>
<sequence>MQPLVISETSDNQKAGFFCEIFTNLASSLKDQFFAVLSSVLFHKYQ</sequence>
<gene>
    <name evidence="1" type="ORF">ALP60_00900</name>
</gene>
<dbReference type="AlphaFoldDB" id="A0A3M5FA04"/>
<accession>A0A3M5FA04</accession>
<proteinExistence type="predicted"/>
<reference evidence="1 2" key="1">
    <citation type="submission" date="2018-08" db="EMBL/GenBank/DDBJ databases">
        <title>Recombination of ecologically and evolutionarily significant loci maintains genetic cohesion in the Pseudomonas syringae species complex.</title>
        <authorList>
            <person name="Dillon M."/>
            <person name="Thakur S."/>
            <person name="Almeida R.N.D."/>
            <person name="Weir B.S."/>
            <person name="Guttman D.S."/>
        </authorList>
    </citation>
    <scope>NUCLEOTIDE SEQUENCE [LARGE SCALE GENOMIC DNA]</scope>
    <source>
        <strain evidence="1 2">ICMP 13927</strain>
    </source>
</reference>
<evidence type="ECO:0000313" key="2">
    <source>
        <dbReference type="Proteomes" id="UP000268887"/>
    </source>
</evidence>
<dbReference type="EMBL" id="RBSV01000467">
    <property type="protein sequence ID" value="RMS71018.1"/>
    <property type="molecule type" value="Genomic_DNA"/>
</dbReference>
<evidence type="ECO:0000313" key="1">
    <source>
        <dbReference type="EMBL" id="RMS71018.1"/>
    </source>
</evidence>
<comment type="caution">
    <text evidence="1">The sequence shown here is derived from an EMBL/GenBank/DDBJ whole genome shotgun (WGS) entry which is preliminary data.</text>
</comment>
<protein>
    <submittedName>
        <fullName evidence="1">Uncharacterized protein</fullName>
    </submittedName>
</protein>
<name>A0A3M5FA04_PSESS</name>
<dbReference type="Proteomes" id="UP000268887">
    <property type="component" value="Unassembled WGS sequence"/>
</dbReference>